<protein>
    <submittedName>
        <fullName evidence="2">VPLPA-CTERM protein sorting domain-containing protein</fullName>
    </submittedName>
</protein>
<dbReference type="NCBIfam" id="TIGR03370">
    <property type="entry name" value="VPLPA-CTERM"/>
    <property type="match status" value="1"/>
</dbReference>
<accession>A0A1H3F204</accession>
<evidence type="ECO:0000313" key="2">
    <source>
        <dbReference type="EMBL" id="SDX85083.1"/>
    </source>
</evidence>
<proteinExistence type="predicted"/>
<dbReference type="STRING" id="356660.SAMN05444336_11193"/>
<feature type="transmembrane region" description="Helical" evidence="1">
    <location>
        <begin position="159"/>
        <end position="181"/>
    </location>
</feature>
<dbReference type="AlphaFoldDB" id="A0A1H3F204"/>
<dbReference type="EMBL" id="FNMZ01000011">
    <property type="protein sequence ID" value="SDX85083.1"/>
    <property type="molecule type" value="Genomic_DNA"/>
</dbReference>
<organism evidence="2 3">
    <name type="scientific">Albimonas donghaensis</name>
    <dbReference type="NCBI Taxonomy" id="356660"/>
    <lineage>
        <taxon>Bacteria</taxon>
        <taxon>Pseudomonadati</taxon>
        <taxon>Pseudomonadota</taxon>
        <taxon>Alphaproteobacteria</taxon>
        <taxon>Rhodobacterales</taxon>
        <taxon>Paracoccaceae</taxon>
        <taxon>Albimonas</taxon>
    </lineage>
</organism>
<dbReference type="InterPro" id="IPR022472">
    <property type="entry name" value="VPLPA-CTERM"/>
</dbReference>
<name>A0A1H3F204_9RHOB</name>
<sequence length="189" mass="19725">MMPAVASATTQYIGSPVGSYDLTGASGSFTIEYDVQSLLPVADDFGGIDYFGFYWELVAESGYDYDITVTGTLFEGDGAAEFIATDYSASVGPEIGFGSAGSKTIFARGDYDTGINGGSYFSPAVSLLAPADSVSYLTVEFSELKSGYQEFTVSYASAAAVPLPAALPMLGAALGGLGLLARRRRRRDA</sequence>
<keyword evidence="3" id="KW-1185">Reference proteome</keyword>
<keyword evidence="1" id="KW-1133">Transmembrane helix</keyword>
<keyword evidence="1" id="KW-0812">Transmembrane</keyword>
<gene>
    <name evidence="2" type="ORF">SAMN05444336_11193</name>
</gene>
<evidence type="ECO:0000256" key="1">
    <source>
        <dbReference type="SAM" id="Phobius"/>
    </source>
</evidence>
<dbReference type="Proteomes" id="UP000199118">
    <property type="component" value="Unassembled WGS sequence"/>
</dbReference>
<reference evidence="2 3" key="1">
    <citation type="submission" date="2016-10" db="EMBL/GenBank/DDBJ databases">
        <authorList>
            <person name="de Groot N.N."/>
        </authorList>
    </citation>
    <scope>NUCLEOTIDE SEQUENCE [LARGE SCALE GENOMIC DNA]</scope>
    <source>
        <strain evidence="2 3">DSM 17890</strain>
    </source>
</reference>
<keyword evidence="1" id="KW-0472">Membrane</keyword>
<evidence type="ECO:0000313" key="3">
    <source>
        <dbReference type="Proteomes" id="UP000199118"/>
    </source>
</evidence>